<accession>A0ABW0NU98</accession>
<keyword evidence="1" id="KW-0732">Signal</keyword>
<feature type="signal peptide" evidence="1">
    <location>
        <begin position="1"/>
        <end position="24"/>
    </location>
</feature>
<evidence type="ECO:0000313" key="3">
    <source>
        <dbReference type="Proteomes" id="UP001596060"/>
    </source>
</evidence>
<organism evidence="2 3">
    <name type="scientific">Bosea massiliensis</name>
    <dbReference type="NCBI Taxonomy" id="151419"/>
    <lineage>
        <taxon>Bacteria</taxon>
        <taxon>Pseudomonadati</taxon>
        <taxon>Pseudomonadota</taxon>
        <taxon>Alphaproteobacteria</taxon>
        <taxon>Hyphomicrobiales</taxon>
        <taxon>Boseaceae</taxon>
        <taxon>Bosea</taxon>
    </lineage>
</organism>
<dbReference type="EMBL" id="JBHSLU010000002">
    <property type="protein sequence ID" value="MFC5503637.1"/>
    <property type="molecule type" value="Genomic_DNA"/>
</dbReference>
<proteinExistence type="predicted"/>
<dbReference type="InterPro" id="IPR010642">
    <property type="entry name" value="Invasion_prot_B"/>
</dbReference>
<gene>
    <name evidence="2" type="ORF">ACFPN9_00025</name>
</gene>
<dbReference type="Pfam" id="PF06776">
    <property type="entry name" value="IalB"/>
    <property type="match status" value="1"/>
</dbReference>
<comment type="caution">
    <text evidence="2">The sequence shown here is derived from an EMBL/GenBank/DDBJ whole genome shotgun (WGS) entry which is preliminary data.</text>
</comment>
<reference evidence="3" key="1">
    <citation type="journal article" date="2019" name="Int. J. Syst. Evol. Microbiol.">
        <title>The Global Catalogue of Microorganisms (GCM) 10K type strain sequencing project: providing services to taxonomists for standard genome sequencing and annotation.</title>
        <authorList>
            <consortium name="The Broad Institute Genomics Platform"/>
            <consortium name="The Broad Institute Genome Sequencing Center for Infectious Disease"/>
            <person name="Wu L."/>
            <person name="Ma J."/>
        </authorList>
    </citation>
    <scope>NUCLEOTIDE SEQUENCE [LARGE SCALE GENOMIC DNA]</scope>
    <source>
        <strain evidence="3">CCUG 43117</strain>
    </source>
</reference>
<dbReference type="InterPro" id="IPR038696">
    <property type="entry name" value="IalB_sf"/>
</dbReference>
<evidence type="ECO:0000313" key="2">
    <source>
        <dbReference type="EMBL" id="MFC5503637.1"/>
    </source>
</evidence>
<protein>
    <submittedName>
        <fullName evidence="2">Invasion associated locus B family protein</fullName>
    </submittedName>
</protein>
<keyword evidence="3" id="KW-1185">Reference proteome</keyword>
<dbReference type="Proteomes" id="UP001596060">
    <property type="component" value="Unassembled WGS sequence"/>
</dbReference>
<dbReference type="Gene3D" id="2.60.40.1880">
    <property type="entry name" value="Invasion associated locus B (IalB) protein"/>
    <property type="match status" value="1"/>
</dbReference>
<sequence>MTILATRAALIAAALGLAPLPAVAATATPLGQFGSWTAAAFGEGEARSCYILATPASAEPASLRHGEVYFFVKEAETPQATESSLQAGYDFEDGSEVTVTIGDETFRMITKGSHAWLRRIEREPELLAAMRAGRVMALEARSARGNATSYEFSLAGVTAASRHLAHCE</sequence>
<feature type="chain" id="PRO_5046753239" evidence="1">
    <location>
        <begin position="25"/>
        <end position="168"/>
    </location>
</feature>
<dbReference type="RefSeq" id="WP_245282322.1">
    <property type="nucleotide sequence ID" value="NZ_JBHSLU010000002.1"/>
</dbReference>
<name>A0ABW0NU98_9HYPH</name>
<evidence type="ECO:0000256" key="1">
    <source>
        <dbReference type="SAM" id="SignalP"/>
    </source>
</evidence>